<reference evidence="2 4" key="1">
    <citation type="journal article" date="2005" name="Nature">
        <title>The map-based sequence of the rice genome.</title>
        <authorList>
            <consortium name="International rice genome sequencing project (IRGSP)"/>
            <person name="Matsumoto T."/>
            <person name="Wu J."/>
            <person name="Kanamori H."/>
            <person name="Katayose Y."/>
            <person name="Fujisawa M."/>
            <person name="Namiki N."/>
            <person name="Mizuno H."/>
            <person name="Yamamoto K."/>
            <person name="Antonio B.A."/>
            <person name="Baba T."/>
            <person name="Sakata K."/>
            <person name="Nagamura Y."/>
            <person name="Aoki H."/>
            <person name="Arikawa K."/>
            <person name="Arita K."/>
            <person name="Bito T."/>
            <person name="Chiden Y."/>
            <person name="Fujitsuka N."/>
            <person name="Fukunaka R."/>
            <person name="Hamada M."/>
            <person name="Harada C."/>
            <person name="Hayashi A."/>
            <person name="Hijishita S."/>
            <person name="Honda M."/>
            <person name="Hosokawa S."/>
            <person name="Ichikawa Y."/>
            <person name="Idonuma A."/>
            <person name="Iijima M."/>
            <person name="Ikeda M."/>
            <person name="Ikeno M."/>
            <person name="Ito K."/>
            <person name="Ito S."/>
            <person name="Ito T."/>
            <person name="Ito Y."/>
            <person name="Ito Y."/>
            <person name="Iwabuchi A."/>
            <person name="Kamiya K."/>
            <person name="Karasawa W."/>
            <person name="Kurita K."/>
            <person name="Katagiri S."/>
            <person name="Kikuta A."/>
            <person name="Kobayashi H."/>
            <person name="Kobayashi N."/>
            <person name="Machita K."/>
            <person name="Maehara T."/>
            <person name="Masukawa M."/>
            <person name="Mizubayashi T."/>
            <person name="Mukai Y."/>
            <person name="Nagasaki H."/>
            <person name="Nagata Y."/>
            <person name="Naito S."/>
            <person name="Nakashima M."/>
            <person name="Nakama Y."/>
            <person name="Nakamichi Y."/>
            <person name="Nakamura M."/>
            <person name="Meguro A."/>
            <person name="Negishi M."/>
            <person name="Ohta I."/>
            <person name="Ohta T."/>
            <person name="Okamoto M."/>
            <person name="Ono N."/>
            <person name="Saji S."/>
            <person name="Sakaguchi M."/>
            <person name="Sakai K."/>
            <person name="Shibata M."/>
            <person name="Shimokawa T."/>
            <person name="Song J."/>
            <person name="Takazaki Y."/>
            <person name="Terasawa K."/>
            <person name="Tsugane M."/>
            <person name="Tsuji K."/>
            <person name="Ueda S."/>
            <person name="Waki K."/>
            <person name="Yamagata H."/>
            <person name="Yamamoto M."/>
            <person name="Yamamoto S."/>
            <person name="Yamane H."/>
            <person name="Yoshiki S."/>
            <person name="Yoshihara R."/>
            <person name="Yukawa K."/>
            <person name="Zhong H."/>
            <person name="Yano M."/>
            <person name="Yuan Q."/>
            <person name="Ouyang S."/>
            <person name="Liu J."/>
            <person name="Jones K.M."/>
            <person name="Gansberger K."/>
            <person name="Moffat K."/>
            <person name="Hill J."/>
            <person name="Bera J."/>
            <person name="Fadrosh D."/>
            <person name="Jin S."/>
            <person name="Johri S."/>
            <person name="Kim M."/>
            <person name="Overton L."/>
            <person name="Reardon M."/>
            <person name="Tsitrin T."/>
            <person name="Vuong H."/>
            <person name="Weaver B."/>
            <person name="Ciecko A."/>
            <person name="Tallon L."/>
            <person name="Jackson J."/>
            <person name="Pai G."/>
            <person name="Aken S.V."/>
            <person name="Utterback T."/>
            <person name="Reidmuller S."/>
            <person name="Feldblyum T."/>
            <person name="Hsiao J."/>
            <person name="Zismann V."/>
            <person name="Iobst S."/>
            <person name="de Vazeille A.R."/>
            <person name="Buell C.R."/>
            <person name="Ying K."/>
            <person name="Li Y."/>
            <person name="Lu T."/>
            <person name="Huang Y."/>
            <person name="Zhao Q."/>
            <person name="Feng Q."/>
            <person name="Zhang L."/>
            <person name="Zhu J."/>
            <person name="Weng Q."/>
            <person name="Mu J."/>
            <person name="Lu Y."/>
            <person name="Fan D."/>
            <person name="Liu Y."/>
            <person name="Guan J."/>
            <person name="Zhang Y."/>
            <person name="Yu S."/>
            <person name="Liu X."/>
            <person name="Zhang Y."/>
            <person name="Hong G."/>
            <person name="Han B."/>
            <person name="Choisne N."/>
            <person name="Demange N."/>
            <person name="Orjeda G."/>
            <person name="Samain S."/>
            <person name="Cattolico L."/>
            <person name="Pelletier E."/>
            <person name="Couloux A."/>
            <person name="Segurens B."/>
            <person name="Wincker P."/>
            <person name="D'Hont A."/>
            <person name="Scarpelli C."/>
            <person name="Weissenbach J."/>
            <person name="Salanoubat M."/>
            <person name="Quetier F."/>
            <person name="Yu Y."/>
            <person name="Kim H.R."/>
            <person name="Rambo T."/>
            <person name="Currie J."/>
            <person name="Collura K."/>
            <person name="Luo M."/>
            <person name="Yang T."/>
            <person name="Ammiraju J.S.S."/>
            <person name="Engler F."/>
            <person name="Soderlund C."/>
            <person name="Wing R.A."/>
            <person name="Palmer L.E."/>
            <person name="de la Bastide M."/>
            <person name="Spiegel L."/>
            <person name="Nascimento L."/>
            <person name="Zutavern T."/>
            <person name="O'Shaughnessy A."/>
            <person name="Dike S."/>
            <person name="Dedhia N."/>
            <person name="Preston R."/>
            <person name="Balija V."/>
            <person name="McCombie W.R."/>
            <person name="Chow T."/>
            <person name="Chen H."/>
            <person name="Chung M."/>
            <person name="Chen C."/>
            <person name="Shaw J."/>
            <person name="Wu H."/>
            <person name="Hsiao K."/>
            <person name="Chao Y."/>
            <person name="Chu M."/>
            <person name="Cheng C."/>
            <person name="Hour A."/>
            <person name="Lee P."/>
            <person name="Lin S."/>
            <person name="Lin Y."/>
            <person name="Liou J."/>
            <person name="Liu S."/>
            <person name="Hsing Y."/>
            <person name="Raghuvanshi S."/>
            <person name="Mohanty A."/>
            <person name="Bharti A.K."/>
            <person name="Gaur A."/>
            <person name="Gupta V."/>
            <person name="Kumar D."/>
            <person name="Ravi V."/>
            <person name="Vij S."/>
            <person name="Kapur A."/>
            <person name="Khurana P."/>
            <person name="Khurana P."/>
            <person name="Khurana J.P."/>
            <person name="Tyagi A.K."/>
            <person name="Gaikwad K."/>
            <person name="Singh A."/>
            <person name="Dalal V."/>
            <person name="Srivastava S."/>
            <person name="Dixit A."/>
            <person name="Pal A.K."/>
            <person name="Ghazi I.A."/>
            <person name="Yadav M."/>
            <person name="Pandit A."/>
            <person name="Bhargava A."/>
            <person name="Sureshbabu K."/>
            <person name="Batra K."/>
            <person name="Sharma T.R."/>
            <person name="Mohapatra T."/>
            <person name="Singh N.K."/>
            <person name="Messing J."/>
            <person name="Nelson A.B."/>
            <person name="Fuks G."/>
            <person name="Kavchok S."/>
            <person name="Keizer G."/>
            <person name="Linton E."/>
            <person name="Llaca V."/>
            <person name="Song R."/>
            <person name="Tanyolac B."/>
            <person name="Young S."/>
            <person name="Ho-Il K."/>
            <person name="Hahn J.H."/>
            <person name="Sangsakoo G."/>
            <person name="Vanavichit A."/>
            <person name="de Mattos Luiz.A.T."/>
            <person name="Zimmer P.D."/>
            <person name="Malone G."/>
            <person name="Dellagostin O."/>
            <person name="de Oliveira A.C."/>
            <person name="Bevan M."/>
            <person name="Bancroft I."/>
            <person name="Minx P."/>
            <person name="Cordum H."/>
            <person name="Wilson R."/>
            <person name="Cheng Z."/>
            <person name="Jin W."/>
            <person name="Jiang J."/>
            <person name="Leong S.A."/>
            <person name="Iwama H."/>
            <person name="Gojobori T."/>
            <person name="Itoh T."/>
            <person name="Niimura Y."/>
            <person name="Fujii Y."/>
            <person name="Habara T."/>
            <person name="Sakai H."/>
            <person name="Sato Y."/>
            <person name="Wilson G."/>
            <person name="Kumar K."/>
            <person name="McCouch S."/>
            <person name="Juretic N."/>
            <person name="Hoen D."/>
            <person name="Wright S."/>
            <person name="Bruskiewich R."/>
            <person name="Bureau T."/>
            <person name="Miyao A."/>
            <person name="Hirochika H."/>
            <person name="Nishikawa T."/>
            <person name="Kadowaki K."/>
            <person name="Sugiura M."/>
            <person name="Burr B."/>
            <person name="Sasaki T."/>
        </authorList>
    </citation>
    <scope>NUCLEOTIDE SEQUENCE [LARGE SCALE GENOMIC DNA]</scope>
    <source>
        <strain evidence="4">cv. Nipponbare</strain>
    </source>
</reference>
<dbReference type="EMBL" id="CM000148">
    <property type="protein sequence ID" value="EEE52262.1"/>
    <property type="molecule type" value="Genomic_DNA"/>
</dbReference>
<dbReference type="Proteomes" id="UP000000763">
    <property type="component" value="Chromosome 11"/>
</dbReference>
<dbReference type="Proteomes" id="UP000007752">
    <property type="component" value="Chromosome 11"/>
</dbReference>
<dbReference type="AlphaFoldDB" id="A0A8J8XU66"/>
<feature type="compositionally biased region" description="Low complexity" evidence="1">
    <location>
        <begin position="30"/>
        <end position="44"/>
    </location>
</feature>
<reference evidence="4" key="6">
    <citation type="journal article" date="2008" name="Nucleic Acids Res.">
        <title>The rice annotation project database (RAP-DB): 2008 update.</title>
        <authorList>
            <consortium name="The rice annotation project (RAP)"/>
        </authorList>
    </citation>
    <scope>GENOME REANNOTATION</scope>
    <source>
        <strain evidence="4">cv. Nipponbare</strain>
    </source>
</reference>
<organism evidence="3">
    <name type="scientific">Oryza sativa subsp. japonica</name>
    <name type="common">Rice</name>
    <dbReference type="NCBI Taxonomy" id="39947"/>
    <lineage>
        <taxon>Eukaryota</taxon>
        <taxon>Viridiplantae</taxon>
        <taxon>Streptophyta</taxon>
        <taxon>Embryophyta</taxon>
        <taxon>Tracheophyta</taxon>
        <taxon>Spermatophyta</taxon>
        <taxon>Magnoliopsida</taxon>
        <taxon>Liliopsida</taxon>
        <taxon>Poales</taxon>
        <taxon>Poaceae</taxon>
        <taxon>BOP clade</taxon>
        <taxon>Oryzoideae</taxon>
        <taxon>Oryzeae</taxon>
        <taxon>Oryzinae</taxon>
        <taxon>Oryza</taxon>
        <taxon>Oryza sativa</taxon>
    </lineage>
</organism>
<protein>
    <submittedName>
        <fullName evidence="2">Os11g0549675 protein</fullName>
    </submittedName>
</protein>
<feature type="compositionally biased region" description="Low complexity" evidence="1">
    <location>
        <begin position="1"/>
        <end position="15"/>
    </location>
</feature>
<reference evidence="3" key="7">
    <citation type="submission" date="2008-12" db="EMBL/GenBank/DDBJ databases">
        <title>Improved gene annotation of the rice (Oryza sativa) genomes.</title>
        <authorList>
            <person name="Wang J."/>
            <person name="Li R."/>
            <person name="Fan W."/>
            <person name="Huang Q."/>
            <person name="Zhang J."/>
            <person name="Zhou Y."/>
            <person name="Hu Y."/>
            <person name="Zi S."/>
            <person name="Li J."/>
            <person name="Ni P."/>
            <person name="Zheng H."/>
            <person name="Zhang Y."/>
            <person name="Zhao M."/>
            <person name="Hao Q."/>
            <person name="McDermott J."/>
            <person name="Samudrala R."/>
            <person name="Kristiansen K."/>
            <person name="Wong G.K.-S."/>
        </authorList>
    </citation>
    <scope>NUCLEOTIDE SEQUENCE</scope>
</reference>
<evidence type="ECO:0000313" key="3">
    <source>
        <dbReference type="EMBL" id="EEE52262.1"/>
    </source>
</evidence>
<reference evidence="3" key="2">
    <citation type="journal article" date="2005" name="PLoS Biol.">
        <title>The genomes of Oryza sativa: a history of duplications.</title>
        <authorList>
            <person name="Yu J."/>
            <person name="Wang J."/>
            <person name="Lin W."/>
            <person name="Li S."/>
            <person name="Li H."/>
            <person name="Zhou J."/>
            <person name="Ni P."/>
            <person name="Dong W."/>
            <person name="Hu S."/>
            <person name="Zeng C."/>
            <person name="Zhang J."/>
            <person name="Zhang Y."/>
            <person name="Li R."/>
            <person name="Xu Z."/>
            <person name="Li S."/>
            <person name="Li X."/>
            <person name="Zheng H."/>
            <person name="Cong L."/>
            <person name="Lin L."/>
            <person name="Yin J."/>
            <person name="Geng J."/>
            <person name="Li G."/>
            <person name="Shi J."/>
            <person name="Liu J."/>
            <person name="Lv H."/>
            <person name="Li J."/>
            <person name="Wang J."/>
            <person name="Deng Y."/>
            <person name="Ran L."/>
            <person name="Shi X."/>
            <person name="Wang X."/>
            <person name="Wu Q."/>
            <person name="Li C."/>
            <person name="Ren X."/>
            <person name="Wang J."/>
            <person name="Wang X."/>
            <person name="Li D."/>
            <person name="Liu D."/>
            <person name="Zhang X."/>
            <person name="Ji Z."/>
            <person name="Zhao W."/>
            <person name="Sun Y."/>
            <person name="Zhang Z."/>
            <person name="Bao J."/>
            <person name="Han Y."/>
            <person name="Dong L."/>
            <person name="Ji J."/>
            <person name="Chen P."/>
            <person name="Wu S."/>
            <person name="Liu J."/>
            <person name="Xiao Y."/>
            <person name="Bu D."/>
            <person name="Tan J."/>
            <person name="Yang L."/>
            <person name="Ye C."/>
            <person name="Zhang J."/>
            <person name="Xu J."/>
            <person name="Zhou Y."/>
            <person name="Yu Y."/>
            <person name="Zhang B."/>
            <person name="Zhuang S."/>
            <person name="Wei H."/>
            <person name="Liu B."/>
            <person name="Lei M."/>
            <person name="Yu H."/>
            <person name="Li Y."/>
            <person name="Xu H."/>
            <person name="Wei S."/>
            <person name="He X."/>
            <person name="Fang L."/>
            <person name="Zhang Z."/>
            <person name="Zhang Y."/>
            <person name="Huang X."/>
            <person name="Su Z."/>
            <person name="Tong W."/>
            <person name="Li J."/>
            <person name="Tong Z."/>
            <person name="Li S."/>
            <person name="Ye J."/>
            <person name="Wang L."/>
            <person name="Fang L."/>
            <person name="Lei T."/>
            <person name="Chen C."/>
            <person name="Chen H."/>
            <person name="Xu Z."/>
            <person name="Li H."/>
            <person name="Huang H."/>
            <person name="Zhang F."/>
            <person name="Xu H."/>
            <person name="Li N."/>
            <person name="Zhao C."/>
            <person name="Li S."/>
            <person name="Dong L."/>
            <person name="Huang Y."/>
            <person name="Li L."/>
            <person name="Xi Y."/>
            <person name="Qi Q."/>
            <person name="Li W."/>
            <person name="Zhang B."/>
            <person name="Hu W."/>
            <person name="Zhang Y."/>
            <person name="Tian X."/>
            <person name="Jiao Y."/>
            <person name="Liang X."/>
            <person name="Jin J."/>
            <person name="Gao L."/>
            <person name="Zheng W."/>
            <person name="Hao B."/>
            <person name="Liu S."/>
            <person name="Wang W."/>
            <person name="Yuan L."/>
            <person name="Cao M."/>
            <person name="McDermott J."/>
            <person name="Samudrala R."/>
            <person name="Wang J."/>
            <person name="Wong G.K."/>
            <person name="Yang H."/>
        </authorList>
    </citation>
    <scope>NUCLEOTIDE SEQUENCE [LARGE SCALE GENOMIC DNA]</scope>
</reference>
<feature type="region of interest" description="Disordered" evidence="1">
    <location>
        <begin position="109"/>
        <end position="135"/>
    </location>
</feature>
<name>A0A8J8XU66_ORYSJ</name>
<evidence type="ECO:0000256" key="1">
    <source>
        <dbReference type="SAM" id="MobiDB-lite"/>
    </source>
</evidence>
<reference evidence="2" key="8">
    <citation type="submission" date="2009-08" db="EMBL/GenBank/DDBJ databases">
        <title>Oryza sativa nipponbare(GA3) genomic DNA, chromosome 11.</title>
        <authorList>
            <consortium name="IRGSP(International Rice Genome Sequencing Project)"/>
        </authorList>
    </citation>
    <scope>NUCLEOTIDE SEQUENCE</scope>
</reference>
<feature type="region of interest" description="Disordered" evidence="1">
    <location>
        <begin position="1"/>
        <end position="84"/>
    </location>
</feature>
<reference evidence="2" key="9">
    <citation type="submission" date="2009-08" db="EMBL/GenBank/DDBJ databases">
        <title>The Second Rice Annotation Project Meeting (RAP2).</title>
        <authorList>
            <consortium name="The Rice Annotation Project (RAP)"/>
        </authorList>
    </citation>
    <scope>NUCLEOTIDE SEQUENCE</scope>
</reference>
<accession>B9GB56</accession>
<proteinExistence type="predicted"/>
<reference evidence="2" key="4">
    <citation type="journal article" date="2007" name="Genome Res.">
        <title>Curated Genome Annotation of Oryza sativa ssp. japonica and Comparative Genome Analysis with Arabidopsis thaliana.</title>
        <authorList>
            <consortium name="The Rice Annotation Project (RAP)"/>
            <person name="Itoh T."/>
            <person name="Tanaka T."/>
            <person name="Barrero R.A."/>
            <person name="Yamasaki C."/>
            <person name="Fujii Y."/>
            <person name="Hilton P.B."/>
            <person name="Antonio B.A."/>
            <person name="Aono H."/>
            <person name="Apweiler R."/>
            <person name="Bruskiewich R."/>
            <person name="Bureau T."/>
            <person name="Burr F."/>
            <person name="Costa de Oliveira A."/>
            <person name="Fuks G."/>
            <person name="Habara T."/>
            <person name="Haberer G."/>
            <person name="Han B."/>
            <person name="Harada E."/>
            <person name="Hiraki A.T."/>
            <person name="Hirochika H."/>
            <person name="Hoen D."/>
            <person name="Hokari H."/>
            <person name="Hosokawa S."/>
            <person name="Hsing Y."/>
            <person name="Ikawa H."/>
            <person name="Ikeo K."/>
            <person name="Imanishi T."/>
            <person name="Ito Y."/>
            <person name="Jaiswal P."/>
            <person name="Kanno M."/>
            <person name="Kawahara Y."/>
            <person name="Kawamura T."/>
            <person name="Kawashima H."/>
            <person name="Khurana J.P."/>
            <person name="Kikuchi S."/>
            <person name="Komatsu S."/>
            <person name="Koyanagi K.O."/>
            <person name="Kubooka H."/>
            <person name="Lieberherr D."/>
            <person name="Lin Y.C."/>
            <person name="Lonsdale D."/>
            <person name="Matsumoto T."/>
            <person name="Matsuya A."/>
            <person name="McCombie W.R."/>
            <person name="Messing J."/>
            <person name="Miyao A."/>
            <person name="Mulder N."/>
            <person name="Nagamura Y."/>
            <person name="Nam J."/>
            <person name="Namiki N."/>
            <person name="Numa H."/>
            <person name="Nurimoto S."/>
            <person name="O'donovan C."/>
            <person name="Ohyanagi H."/>
            <person name="Okido T."/>
            <person name="Oota S."/>
            <person name="Osato N."/>
            <person name="Palmer L.E."/>
            <person name="Quetier F."/>
            <person name="Raghuvanshi S."/>
            <person name="Saichi N."/>
            <person name="Sakai H."/>
            <person name="Sakai Y."/>
            <person name="Sakata K."/>
            <person name="Sakurai T."/>
            <person name="Sato F."/>
            <person name="Sato Y."/>
            <person name="Schoof H."/>
            <person name="Seki M."/>
            <person name="Shibata M."/>
            <person name="Shimizu Y."/>
            <person name="Shinozaki K."/>
            <person name="Shinso Y."/>
            <person name="Singh N.K."/>
            <person name="Smith-White B."/>
            <person name="Takeda J."/>
            <person name="Tanino M."/>
            <person name="Tatusova T."/>
            <person name="Thongjuea S."/>
            <person name="Todokoro F."/>
            <person name="Tsugane M."/>
            <person name="Tyagi A.K."/>
            <person name="Vanavichit A."/>
            <person name="Wang A."/>
            <person name="Wing R.A."/>
            <person name="Yamaguchi K."/>
            <person name="Yamamoto M."/>
            <person name="Yamamoto N."/>
            <person name="Yu Y."/>
            <person name="Zhang H."/>
            <person name="Zhao Q."/>
            <person name="Higo K."/>
            <person name="Burr B."/>
            <person name="Gojobori T."/>
            <person name="Sasaki T."/>
        </authorList>
    </citation>
    <scope>NUCLEOTIDE SEQUENCE</scope>
</reference>
<evidence type="ECO:0000313" key="4">
    <source>
        <dbReference type="Proteomes" id="UP000000763"/>
    </source>
</evidence>
<gene>
    <name evidence="2" type="ordered locus">Os11g0549675</name>
    <name evidence="3" type="ORF">OsJ_34220</name>
</gene>
<reference evidence="2" key="3">
    <citation type="journal article" date="2006" name="Nucleic Acids Res.">
        <title>The Rice Annotation Project Database (RAP-DB): hub for Oryza sativa ssp. japonica genome information.</title>
        <authorList>
            <person name="Ohyanagi H."/>
            <person name="Tanaka T."/>
            <person name="Sakai H."/>
            <person name="Shigemoto Y."/>
            <person name="Yamaguchi K."/>
            <person name="Habara T."/>
            <person name="Fujii Y."/>
            <person name="Antonio B.A."/>
            <person name="Nagamura Y."/>
            <person name="Imanishi T."/>
            <person name="Ikeo K."/>
            <person name="Itoh T."/>
            <person name="Gojobori T."/>
            <person name="Sasaki T."/>
        </authorList>
    </citation>
    <scope>NUCLEOTIDE SEQUENCE</scope>
</reference>
<dbReference type="EMBL" id="AP008217">
    <property type="protein sequence ID" value="BAH95324.1"/>
    <property type="molecule type" value="Genomic_DNA"/>
</dbReference>
<feature type="compositionally biased region" description="Basic residues" evidence="1">
    <location>
        <begin position="70"/>
        <end position="84"/>
    </location>
</feature>
<accession>A0A8J8XU66</accession>
<sequence>MAVATAAPTPAAASHPPAPAPYGSDGNGVLRRSPSPSSHHPLLLGRASCQRPHLAQIGGSGFGREACPHGGRRRGGARGPRRQRLQCGVCRRGEQQGGDCRPPRLAQPSACSALPSSPNRWRRLSSPTSRTAGHREGLIVPIRPLRREGRGHMAGLQSIRGNDGEAGGSAIERVDGRRGYRSSRHRRIRCR</sequence>
<reference evidence="2" key="5">
    <citation type="journal article" date="2008" name="Nucleic Acids Res.">
        <title>The Rice Annotation Project Database (RAP-DB): 2008 update.</title>
        <authorList>
            <consortium name="The Rice Annotation Project (RAP)"/>
            <person name="Tanaka T."/>
            <person name="Antonio B.A."/>
            <person name="Kikuchi S."/>
            <person name="Matsumoto T."/>
            <person name="Nagamura Y."/>
            <person name="Numa H."/>
            <person name="Sakai H."/>
            <person name="Wu J."/>
            <person name="Itoh T."/>
            <person name="Sasaki T."/>
            <person name="Aono R."/>
            <person name="Fujii Y."/>
            <person name="Habara T."/>
            <person name="Harada E."/>
            <person name="Kanno M."/>
            <person name="Kawahara Y."/>
            <person name="Kawashima H."/>
            <person name="Kubooka H."/>
            <person name="Matsuya A."/>
            <person name="Nakaoka H."/>
            <person name="Saichi N."/>
            <person name="Sanbonmatsu R."/>
            <person name="Sato Y."/>
            <person name="Shinso Y."/>
            <person name="Suzuki M."/>
            <person name="Takeda J."/>
            <person name="Tanino M."/>
            <person name="Todokoro F."/>
            <person name="Yamaguchi K."/>
            <person name="Yamamoto N."/>
            <person name="Yamasaki C."/>
            <person name="Imanishi T."/>
            <person name="Okido T."/>
            <person name="Tada M."/>
            <person name="Ikeo K."/>
            <person name="Tateno Y."/>
            <person name="Gojobori T."/>
            <person name="Lin Y.C."/>
            <person name="Wei F.J."/>
            <person name="Hsing Y.I."/>
            <person name="Zhao Q."/>
            <person name="Han B."/>
            <person name="Kramer M.R."/>
            <person name="McCombie R.W."/>
            <person name="Lonsdale D."/>
            <person name="O'Donovan C.C."/>
            <person name="Whitfield E.J."/>
            <person name="Apweiler R."/>
            <person name="Koyanagi K.O."/>
            <person name="Khurana J.P."/>
            <person name="Raghuvanshi S."/>
            <person name="Singh N.K."/>
            <person name="Tyagi A.K."/>
            <person name="Haberer G."/>
            <person name="Fujisawa M."/>
            <person name="Hosokawa S."/>
            <person name="Ito Y."/>
            <person name="Ikawa H."/>
            <person name="Shibata M."/>
            <person name="Yamamoto M."/>
            <person name="Bruskiewich R.M."/>
            <person name="Hoen D.R."/>
            <person name="Bureau TE."/>
            <person name="Namiki N."/>
            <person name="Ohyanagi H."/>
            <person name="Sakai Y."/>
            <person name="Nobushima S."/>
            <person name="Sakata K."/>
            <person name="Barrero R.A."/>
            <person name="Sato Y."/>
            <person name="Souvorov A."/>
            <person name="Smith-White B."/>
            <person name="Tatusova T."/>
            <person name="An S."/>
            <person name="An G."/>
            <person name="OOta S."/>
            <person name="Fuks G."/>
            <person name="Messing J."/>
            <person name="Christie K.R."/>
            <person name="Lieberherr D."/>
            <person name="Kim H."/>
            <person name="Zuccolo A."/>
            <person name="Wing R.A."/>
            <person name="Nobuta K."/>
            <person name="Green P.J."/>
            <person name="Lu C."/>
            <person name="Meyers BC."/>
            <person name="Chaparro C."/>
            <person name="Piegu B."/>
            <person name="Panaud O."/>
            <person name="Echeverria M."/>
        </authorList>
    </citation>
    <scope>NUCLEOTIDE SEQUENCE</scope>
</reference>
<evidence type="ECO:0000313" key="2">
    <source>
        <dbReference type="EMBL" id="BAH95324.1"/>
    </source>
</evidence>
<dbReference type="KEGG" id="dosa:Os11g0549675"/>
<feature type="compositionally biased region" description="Polar residues" evidence="1">
    <location>
        <begin position="114"/>
        <end position="131"/>
    </location>
</feature>